<dbReference type="InterPro" id="IPR004692">
    <property type="entry name" value="SecG"/>
</dbReference>
<dbReference type="Pfam" id="PF03840">
    <property type="entry name" value="SecG"/>
    <property type="match status" value="1"/>
</dbReference>
<reference evidence="12 14" key="2">
    <citation type="submission" date="2020-08" db="EMBL/GenBank/DDBJ databases">
        <title>Genomic Encyclopedia of Type Strains, Phase IV (KMG-IV): sequencing the most valuable type-strain genomes for metagenomic binning, comparative biology and taxonomic classification.</title>
        <authorList>
            <person name="Goeker M."/>
        </authorList>
    </citation>
    <scope>NUCLEOTIDE SEQUENCE [LARGE SCALE GENOMIC DNA]</scope>
    <source>
        <strain evidence="12 14">DSM 103679</strain>
    </source>
</reference>
<evidence type="ECO:0000256" key="4">
    <source>
        <dbReference type="ARBA" id="ARBA00022475"/>
    </source>
</evidence>
<keyword evidence="3 10" id="KW-0813">Transport</keyword>
<evidence type="ECO:0000256" key="8">
    <source>
        <dbReference type="ARBA" id="ARBA00023010"/>
    </source>
</evidence>
<keyword evidence="4 10" id="KW-1003">Cell membrane</keyword>
<dbReference type="EMBL" id="JACHFR010000001">
    <property type="protein sequence ID" value="MBB5218039.1"/>
    <property type="molecule type" value="Genomic_DNA"/>
</dbReference>
<dbReference type="PRINTS" id="PR01651">
    <property type="entry name" value="SECGEXPORT"/>
</dbReference>
<dbReference type="GO" id="GO:0005886">
    <property type="term" value="C:plasma membrane"/>
    <property type="evidence" value="ECO:0007669"/>
    <property type="project" value="UniProtKB-SubCell"/>
</dbReference>
<keyword evidence="9 10" id="KW-0472">Membrane</keyword>
<keyword evidence="8 10" id="KW-0811">Translocation</keyword>
<evidence type="ECO:0000313" key="13">
    <source>
        <dbReference type="EMBL" id="QOS40246.1"/>
    </source>
</evidence>
<evidence type="ECO:0000256" key="6">
    <source>
        <dbReference type="ARBA" id="ARBA00022927"/>
    </source>
</evidence>
<keyword evidence="6 10" id="KW-0653">Protein transport</keyword>
<keyword evidence="14" id="KW-1185">Reference proteome</keyword>
<dbReference type="PANTHER" id="PTHR34182">
    <property type="entry name" value="PROTEIN-EXPORT MEMBRANE PROTEIN SECG"/>
    <property type="match status" value="1"/>
</dbReference>
<evidence type="ECO:0000256" key="7">
    <source>
        <dbReference type="ARBA" id="ARBA00022989"/>
    </source>
</evidence>
<comment type="subcellular location">
    <subcellularLocation>
        <location evidence="1 10">Cell membrane</location>
        <topology evidence="1 10">Multi-pass membrane protein</topology>
    </subcellularLocation>
</comment>
<name>A0A840S683_9SPIR</name>
<dbReference type="EMBL" id="CP031517">
    <property type="protein sequence ID" value="QOS40246.1"/>
    <property type="molecule type" value="Genomic_DNA"/>
</dbReference>
<evidence type="ECO:0000313" key="15">
    <source>
        <dbReference type="Proteomes" id="UP000593591"/>
    </source>
</evidence>
<feature type="transmembrane region" description="Helical" evidence="10">
    <location>
        <begin position="58"/>
        <end position="76"/>
    </location>
</feature>
<dbReference type="GO" id="GO:0043952">
    <property type="term" value="P:protein transport by the Sec complex"/>
    <property type="evidence" value="ECO:0007669"/>
    <property type="project" value="TreeGrafter"/>
</dbReference>
<dbReference type="GO" id="GO:0009306">
    <property type="term" value="P:protein secretion"/>
    <property type="evidence" value="ECO:0007669"/>
    <property type="project" value="UniProtKB-UniRule"/>
</dbReference>
<dbReference type="GO" id="GO:0065002">
    <property type="term" value="P:intracellular protein transmembrane transport"/>
    <property type="evidence" value="ECO:0007669"/>
    <property type="project" value="TreeGrafter"/>
</dbReference>
<feature type="transmembrane region" description="Helical" evidence="10">
    <location>
        <begin position="7"/>
        <end position="25"/>
    </location>
</feature>
<evidence type="ECO:0000256" key="1">
    <source>
        <dbReference type="ARBA" id="ARBA00004651"/>
    </source>
</evidence>
<organism evidence="12 14">
    <name type="scientific">Treponema rectale</name>
    <dbReference type="NCBI Taxonomy" id="744512"/>
    <lineage>
        <taxon>Bacteria</taxon>
        <taxon>Pseudomonadati</taxon>
        <taxon>Spirochaetota</taxon>
        <taxon>Spirochaetia</taxon>
        <taxon>Spirochaetales</taxon>
        <taxon>Treponemataceae</taxon>
        <taxon>Treponema</taxon>
    </lineage>
</organism>
<dbReference type="PANTHER" id="PTHR34182:SF1">
    <property type="entry name" value="PROTEIN-EXPORT MEMBRANE PROTEIN SECG"/>
    <property type="match status" value="1"/>
</dbReference>
<evidence type="ECO:0000313" key="12">
    <source>
        <dbReference type="EMBL" id="MBB5218039.1"/>
    </source>
</evidence>
<evidence type="ECO:0000313" key="14">
    <source>
        <dbReference type="Proteomes" id="UP000578697"/>
    </source>
</evidence>
<dbReference type="Proteomes" id="UP000578697">
    <property type="component" value="Unassembled WGS sequence"/>
</dbReference>
<comment type="function">
    <text evidence="10">Involved in protein export. Participates in an early event of protein translocation.</text>
</comment>
<evidence type="ECO:0000256" key="10">
    <source>
        <dbReference type="RuleBase" id="RU365087"/>
    </source>
</evidence>
<evidence type="ECO:0000256" key="9">
    <source>
        <dbReference type="ARBA" id="ARBA00023136"/>
    </source>
</evidence>
<keyword evidence="5 10" id="KW-0812">Transmembrane</keyword>
<dbReference type="NCBIfam" id="TIGR00810">
    <property type="entry name" value="secG"/>
    <property type="match status" value="1"/>
</dbReference>
<accession>A0A840S683</accession>
<gene>
    <name evidence="13" type="primary">secG</name>
    <name evidence="13" type="ORF">DYE49_07175</name>
    <name evidence="12" type="ORF">HNP77_000383</name>
</gene>
<proteinExistence type="inferred from homology"/>
<sequence>MDIVKAILVAAFVIVCILLVLLVLIQNEDSNGMGSAFGGGQSTAFGAHGASVLTKTTGVLVALFFVITIGIALINAKFGTKKAAEELAGSQTAESTATETAEDSDWDTLLGDGAEASEAAEEKAEAAVSAE</sequence>
<dbReference type="KEGG" id="trc:DYE49_07175"/>
<dbReference type="Proteomes" id="UP000593591">
    <property type="component" value="Chromosome"/>
</dbReference>
<comment type="similarity">
    <text evidence="2 10">Belongs to the SecG family.</text>
</comment>
<evidence type="ECO:0000256" key="11">
    <source>
        <dbReference type="SAM" id="MobiDB-lite"/>
    </source>
</evidence>
<evidence type="ECO:0000256" key="3">
    <source>
        <dbReference type="ARBA" id="ARBA00022448"/>
    </source>
</evidence>
<keyword evidence="7 10" id="KW-1133">Transmembrane helix</keyword>
<feature type="region of interest" description="Disordered" evidence="11">
    <location>
        <begin position="89"/>
        <end position="131"/>
    </location>
</feature>
<protein>
    <recommendedName>
        <fullName evidence="10">Protein-export membrane protein SecG</fullName>
    </recommendedName>
</protein>
<dbReference type="GO" id="GO:0015450">
    <property type="term" value="F:protein-transporting ATPase activity"/>
    <property type="evidence" value="ECO:0007669"/>
    <property type="project" value="UniProtKB-UniRule"/>
</dbReference>
<reference evidence="13 15" key="1">
    <citation type="submission" date="2018-08" db="EMBL/GenBank/DDBJ databases">
        <title>The first complete genome of Treponema rectale (CHPAT), a commensal spirochete of the bovine rectum.</title>
        <authorList>
            <person name="Staton G.J."/>
            <person name="Clegg S.R."/>
            <person name="Carter S.D."/>
            <person name="Radford A.D."/>
            <person name="Darby A."/>
            <person name="Hall N."/>
            <person name="Birtles R.J."/>
            <person name="Evans N.J."/>
        </authorList>
    </citation>
    <scope>NUCLEOTIDE SEQUENCE [LARGE SCALE GENOMIC DNA]</scope>
    <source>
        <strain evidence="13 15">CHPA</strain>
    </source>
</reference>
<dbReference type="AlphaFoldDB" id="A0A840S683"/>
<dbReference type="RefSeq" id="WP_184651475.1">
    <property type="nucleotide sequence ID" value="NZ_JACHFR010000001.1"/>
</dbReference>
<evidence type="ECO:0000256" key="5">
    <source>
        <dbReference type="ARBA" id="ARBA00022692"/>
    </source>
</evidence>
<evidence type="ECO:0000256" key="2">
    <source>
        <dbReference type="ARBA" id="ARBA00008445"/>
    </source>
</evidence>